<evidence type="ECO:0000256" key="1">
    <source>
        <dbReference type="SAM" id="MobiDB-lite"/>
    </source>
</evidence>
<dbReference type="EMBL" id="PVNH01000003">
    <property type="protein sequence ID" value="PRX49008.1"/>
    <property type="molecule type" value="Genomic_DNA"/>
</dbReference>
<dbReference type="InterPro" id="IPR029058">
    <property type="entry name" value="AB_hydrolase_fold"/>
</dbReference>
<protein>
    <submittedName>
        <fullName evidence="3">Alpha/beta hydrolase family protein</fullName>
    </submittedName>
</protein>
<dbReference type="RefSeq" id="WP_106177741.1">
    <property type="nucleotide sequence ID" value="NZ_PVNH01000003.1"/>
</dbReference>
<evidence type="ECO:0000259" key="2">
    <source>
        <dbReference type="Pfam" id="PF06259"/>
    </source>
</evidence>
<gene>
    <name evidence="3" type="ORF">B0I33_10340</name>
</gene>
<keyword evidence="4" id="KW-1185">Reference proteome</keyword>
<feature type="region of interest" description="Disordered" evidence="1">
    <location>
        <begin position="476"/>
        <end position="504"/>
    </location>
</feature>
<accession>A0A2T0LY14</accession>
<dbReference type="AlphaFoldDB" id="A0A2T0LY14"/>
<dbReference type="InterPro" id="IPR010427">
    <property type="entry name" value="DUF1023"/>
</dbReference>
<evidence type="ECO:0000313" key="3">
    <source>
        <dbReference type="EMBL" id="PRX49008.1"/>
    </source>
</evidence>
<organism evidence="3 4">
    <name type="scientific">Prauserella shujinwangii</name>
    <dbReference type="NCBI Taxonomy" id="1453103"/>
    <lineage>
        <taxon>Bacteria</taxon>
        <taxon>Bacillati</taxon>
        <taxon>Actinomycetota</taxon>
        <taxon>Actinomycetes</taxon>
        <taxon>Pseudonocardiales</taxon>
        <taxon>Pseudonocardiaceae</taxon>
        <taxon>Prauserella</taxon>
    </lineage>
</organism>
<dbReference type="Pfam" id="PF06259">
    <property type="entry name" value="Abhydrolase_8"/>
    <property type="match status" value="1"/>
</dbReference>
<reference evidence="3 4" key="1">
    <citation type="submission" date="2018-03" db="EMBL/GenBank/DDBJ databases">
        <title>Genomic Encyclopedia of Type Strains, Phase III (KMG-III): the genomes of soil and plant-associated and newly described type strains.</title>
        <authorList>
            <person name="Whitman W."/>
        </authorList>
    </citation>
    <scope>NUCLEOTIDE SEQUENCE [LARGE SCALE GENOMIC DNA]</scope>
    <source>
        <strain evidence="3 4">CGMCC 4.7125</strain>
    </source>
</reference>
<dbReference type="SUPFAM" id="SSF53474">
    <property type="entry name" value="alpha/beta-Hydrolases"/>
    <property type="match status" value="1"/>
</dbReference>
<evidence type="ECO:0000313" key="4">
    <source>
        <dbReference type="Proteomes" id="UP000238362"/>
    </source>
</evidence>
<dbReference type="InterPro" id="IPR038332">
    <property type="entry name" value="PPE_sf"/>
</dbReference>
<dbReference type="GO" id="GO:0016787">
    <property type="term" value="F:hydrolase activity"/>
    <property type="evidence" value="ECO:0007669"/>
    <property type="project" value="UniProtKB-KW"/>
</dbReference>
<dbReference type="SUPFAM" id="SSF140453">
    <property type="entry name" value="EsxAB dimer-like"/>
    <property type="match status" value="1"/>
</dbReference>
<dbReference type="OrthoDB" id="5969911at2"/>
<sequence length="537" mass="57055">MVSFQDLREADAGTYDDLADRWALLAGQLTATATDLKTTLGGLDGWQGDAADTARAHFDDVRAGYDTAGEYLERIPPALRDLADAIIEAQRTVDGVMRAVDSSHVLSVDPLTGQVRAVFGGPGDRRTDEEKECDRQTAEELTGTVRQALRAVGEADQVASAALDEARPAAAGLELEAVAGGDLVTPSDLPGADASPAEVKRWWDSLTPMEQESAIYTHGDVLGGTDGIPVEARDRANRIRFAEEHAELRTRRETLAELGDGRTADQDHEYRRLGETLRGLDAIAERLDRDTSDRQPRAYLLDYSTEGNGRGIVATGNPDTADNVVTSVPGTGSDLAGIGGELDRSDLILAEAGLQSRGSETAAITWVGYDAPQDLIRAADADYAEAAAGDLRDFQDGLRVTHEGAASNNTVIGHSYGSTVIGHSAQGAGTRLDVDNVIFLGSPGVGVEHASDLRLPQDTNVYASTAENDVIRATPDIVHGPQPVSEDFGAKQFTSDPGTDGEWYTGGYSTDAHSEYWHKDSASLRNMATIVLGGQPS</sequence>
<dbReference type="Gene3D" id="3.40.50.1820">
    <property type="entry name" value="alpha/beta hydrolase"/>
    <property type="match status" value="1"/>
</dbReference>
<feature type="domain" description="DUF1023" evidence="2">
    <location>
        <begin position="308"/>
        <end position="477"/>
    </location>
</feature>
<dbReference type="InterPro" id="IPR036689">
    <property type="entry name" value="ESAT-6-like_sf"/>
</dbReference>
<name>A0A2T0LY14_9PSEU</name>
<proteinExistence type="predicted"/>
<dbReference type="Proteomes" id="UP000238362">
    <property type="component" value="Unassembled WGS sequence"/>
</dbReference>
<comment type="caution">
    <text evidence="3">The sequence shown here is derived from an EMBL/GenBank/DDBJ whole genome shotgun (WGS) entry which is preliminary data.</text>
</comment>
<keyword evidence="3" id="KW-0378">Hydrolase</keyword>
<dbReference type="Gene3D" id="1.20.1260.20">
    <property type="entry name" value="PPE superfamily"/>
    <property type="match status" value="1"/>
</dbReference>